<evidence type="ECO:0000256" key="2">
    <source>
        <dbReference type="ARBA" id="ARBA00022741"/>
    </source>
</evidence>
<organism evidence="6 7">
    <name type="scientific">Streptomyces ochraceiscleroticus</name>
    <dbReference type="NCBI Taxonomy" id="47761"/>
    <lineage>
        <taxon>Bacteria</taxon>
        <taxon>Bacillati</taxon>
        <taxon>Actinomycetota</taxon>
        <taxon>Actinomycetes</taxon>
        <taxon>Kitasatosporales</taxon>
        <taxon>Streptomycetaceae</taxon>
        <taxon>Streptomyces</taxon>
    </lineage>
</organism>
<keyword evidence="3 4" id="KW-0067">ATP-binding</keyword>
<dbReference type="InterPro" id="IPR011761">
    <property type="entry name" value="ATP-grasp"/>
</dbReference>
<protein>
    <submittedName>
        <fullName evidence="6">ATP-grasp domain-containing protein</fullName>
    </submittedName>
</protein>
<evidence type="ECO:0000256" key="4">
    <source>
        <dbReference type="PROSITE-ProRule" id="PRU00409"/>
    </source>
</evidence>
<dbReference type="NCBIfam" id="NF005543">
    <property type="entry name" value="PRK07206.1"/>
    <property type="match status" value="1"/>
</dbReference>
<reference evidence="7" key="1">
    <citation type="journal article" date="2019" name="Int. J. Syst. Evol. Microbiol.">
        <title>The Global Catalogue of Microorganisms (GCM) 10K type strain sequencing project: providing services to taxonomists for standard genome sequencing and annotation.</title>
        <authorList>
            <consortium name="The Broad Institute Genomics Platform"/>
            <consortium name="The Broad Institute Genome Sequencing Center for Infectious Disease"/>
            <person name="Wu L."/>
            <person name="Ma J."/>
        </authorList>
    </citation>
    <scope>NUCLEOTIDE SEQUENCE [LARGE SCALE GENOMIC DNA]</scope>
    <source>
        <strain evidence="7">CGMCC 1.15180</strain>
    </source>
</reference>
<dbReference type="PROSITE" id="PS50975">
    <property type="entry name" value="ATP_GRASP"/>
    <property type="match status" value="1"/>
</dbReference>
<evidence type="ECO:0000256" key="3">
    <source>
        <dbReference type="ARBA" id="ARBA00022840"/>
    </source>
</evidence>
<dbReference type="EMBL" id="JBHSPX010000002">
    <property type="protein sequence ID" value="MFC6062415.1"/>
    <property type="molecule type" value="Genomic_DNA"/>
</dbReference>
<keyword evidence="1" id="KW-0436">Ligase</keyword>
<dbReference type="Proteomes" id="UP001596139">
    <property type="component" value="Unassembled WGS sequence"/>
</dbReference>
<evidence type="ECO:0000256" key="1">
    <source>
        <dbReference type="ARBA" id="ARBA00022598"/>
    </source>
</evidence>
<evidence type="ECO:0000313" key="7">
    <source>
        <dbReference type="Proteomes" id="UP001596139"/>
    </source>
</evidence>
<dbReference type="Pfam" id="PF13535">
    <property type="entry name" value="ATP-grasp_4"/>
    <property type="match status" value="1"/>
</dbReference>
<dbReference type="Gene3D" id="3.30.470.20">
    <property type="entry name" value="ATP-grasp fold, B domain"/>
    <property type="match status" value="1"/>
</dbReference>
<sequence length="423" mass="46277">MHCLVVDAYSSGRFLPAALAAHGITTVHIDSAPGIADRLLRTPFPHEAVADRFTYRGDLNALVTAVLPYRPARVLPGNETGVDLADALSARLGLPGNVIDGRRVRRDKYEMARAVRAHGLRAPDTLRTHRFDTALAWARSHGRWPVVVKPADSAGTDNVFFCAGPVELCTAFDHILRSVNFTGARNRTVVVQEHLTGTEYFANTVSVAGRHHIAEIWRYHKRPGRGGAPVYDYEEPVSAREPATAALRPYLLGALDALGIRNGPAHTEIMLTDEGPVLIEAGARPAGSILPDVVSRCFGTDHITLTALACADPAAFMARTDRPAQPRVPLRYVSLISPRGGRLVSLARFDEIRALPSYAGHHFSVEVGDHLAPTVDSLTSPGVCYLVHRNPRQIETDYRRLRTLEETGLYETDEVRPDARRPA</sequence>
<dbReference type="InterPro" id="IPR052032">
    <property type="entry name" value="ATP-dep_AA_Ligase"/>
</dbReference>
<dbReference type="PANTHER" id="PTHR43585">
    <property type="entry name" value="FUMIPYRROLE BIOSYNTHESIS PROTEIN C"/>
    <property type="match status" value="1"/>
</dbReference>
<evidence type="ECO:0000259" key="5">
    <source>
        <dbReference type="PROSITE" id="PS50975"/>
    </source>
</evidence>
<name>A0ABW1MFG6_9ACTN</name>
<keyword evidence="7" id="KW-1185">Reference proteome</keyword>
<dbReference type="PANTHER" id="PTHR43585:SF2">
    <property type="entry name" value="ATP-GRASP ENZYME FSQD"/>
    <property type="match status" value="1"/>
</dbReference>
<dbReference type="RefSeq" id="WP_037800363.1">
    <property type="nucleotide sequence ID" value="NZ_JBHSPX010000002.1"/>
</dbReference>
<dbReference type="SUPFAM" id="SSF56059">
    <property type="entry name" value="Glutathione synthetase ATP-binding domain-like"/>
    <property type="match status" value="1"/>
</dbReference>
<evidence type="ECO:0000313" key="6">
    <source>
        <dbReference type="EMBL" id="MFC6062415.1"/>
    </source>
</evidence>
<proteinExistence type="predicted"/>
<keyword evidence="2 4" id="KW-0547">Nucleotide-binding</keyword>
<comment type="caution">
    <text evidence="6">The sequence shown here is derived from an EMBL/GenBank/DDBJ whole genome shotgun (WGS) entry which is preliminary data.</text>
</comment>
<feature type="domain" description="ATP-grasp" evidence="5">
    <location>
        <begin position="112"/>
        <end position="311"/>
    </location>
</feature>
<accession>A0ABW1MFG6</accession>
<gene>
    <name evidence="6" type="ORF">ACFP4F_07630</name>
</gene>